<dbReference type="CDD" id="cd01169">
    <property type="entry name" value="HMPP_kinase"/>
    <property type="match status" value="1"/>
</dbReference>
<reference evidence="8 9" key="2">
    <citation type="journal article" date="2010" name="Stand. Genomic Sci.">
        <title>Complete genome sequence of Desulfohalobium retbaense type strain (HR(100)).</title>
        <authorList>
            <person name="Spring S."/>
            <person name="Nolan M."/>
            <person name="Lapidus A."/>
            <person name="Glavina Del Rio T."/>
            <person name="Copeland A."/>
            <person name="Tice H."/>
            <person name="Cheng J.F."/>
            <person name="Lucas S."/>
            <person name="Land M."/>
            <person name="Chen F."/>
            <person name="Bruce D."/>
            <person name="Goodwin L."/>
            <person name="Pitluck S."/>
            <person name="Ivanova N."/>
            <person name="Mavromatis K."/>
            <person name="Mikhailova N."/>
            <person name="Pati A."/>
            <person name="Chen A."/>
            <person name="Palaniappan K."/>
            <person name="Hauser L."/>
            <person name="Chang Y.J."/>
            <person name="Jeffries C.D."/>
            <person name="Munk C."/>
            <person name="Kiss H."/>
            <person name="Chain P."/>
            <person name="Han C."/>
            <person name="Brettin T."/>
            <person name="Detter J.C."/>
            <person name="Schuler E."/>
            <person name="Goker M."/>
            <person name="Rohde M."/>
            <person name="Bristow J."/>
            <person name="Eisen J.A."/>
            <person name="Markowitz V."/>
            <person name="Hugenholtz P."/>
            <person name="Kyrpides N.C."/>
            <person name="Klenk H.P."/>
        </authorList>
    </citation>
    <scope>NUCLEOTIDE SEQUENCE [LARGE SCALE GENOMIC DNA]</scope>
    <source>
        <strain evidence="8 9">DSM 5692</strain>
    </source>
</reference>
<dbReference type="GO" id="GO:0009229">
    <property type="term" value="P:thiamine diphosphate biosynthetic process"/>
    <property type="evidence" value="ECO:0007669"/>
    <property type="project" value="UniProtKB-UniPathway"/>
</dbReference>
<dbReference type="InterPro" id="IPR004399">
    <property type="entry name" value="HMP/HMP-P_kinase_dom"/>
</dbReference>
<evidence type="ECO:0000256" key="2">
    <source>
        <dbReference type="ARBA" id="ARBA00012135"/>
    </source>
</evidence>
<keyword evidence="9" id="KW-1185">Reference proteome</keyword>
<dbReference type="OrthoDB" id="9810880at2"/>
<evidence type="ECO:0000259" key="7">
    <source>
        <dbReference type="Pfam" id="PF08543"/>
    </source>
</evidence>
<protein>
    <recommendedName>
        <fullName evidence="2">hydroxymethylpyrimidine kinase</fullName>
        <ecNumber evidence="2">2.7.1.49</ecNumber>
    </recommendedName>
</protein>
<dbReference type="EC" id="2.7.1.49" evidence="2"/>
<dbReference type="FunFam" id="3.40.1190.20:FF:000003">
    <property type="entry name" value="Phosphomethylpyrimidine kinase ThiD"/>
    <property type="match status" value="1"/>
</dbReference>
<dbReference type="SUPFAM" id="SSF53613">
    <property type="entry name" value="Ribokinase-like"/>
    <property type="match status" value="1"/>
</dbReference>
<keyword evidence="5 8" id="KW-0418">Kinase</keyword>
<dbReference type="GO" id="GO:0009228">
    <property type="term" value="P:thiamine biosynthetic process"/>
    <property type="evidence" value="ECO:0007669"/>
    <property type="project" value="InterPro"/>
</dbReference>
<evidence type="ECO:0000256" key="3">
    <source>
        <dbReference type="ARBA" id="ARBA00022679"/>
    </source>
</evidence>
<dbReference type="GO" id="GO:0008902">
    <property type="term" value="F:hydroxymethylpyrimidine kinase activity"/>
    <property type="evidence" value="ECO:0007669"/>
    <property type="project" value="UniProtKB-EC"/>
</dbReference>
<dbReference type="InterPro" id="IPR013749">
    <property type="entry name" value="PM/HMP-P_kinase-1"/>
</dbReference>
<dbReference type="GO" id="GO:0005829">
    <property type="term" value="C:cytosol"/>
    <property type="evidence" value="ECO:0007669"/>
    <property type="project" value="TreeGrafter"/>
</dbReference>
<keyword evidence="3" id="KW-0808">Transferase</keyword>
<dbReference type="EMBL" id="CP001734">
    <property type="protein sequence ID" value="ACV69578.1"/>
    <property type="molecule type" value="Genomic_DNA"/>
</dbReference>
<proteinExistence type="predicted"/>
<organism evidence="8 9">
    <name type="scientific">Desulfohalobium retbaense (strain ATCC 49708 / DSM 5692 / JCM 16813 / HR100)</name>
    <dbReference type="NCBI Taxonomy" id="485915"/>
    <lineage>
        <taxon>Bacteria</taxon>
        <taxon>Pseudomonadati</taxon>
        <taxon>Thermodesulfobacteriota</taxon>
        <taxon>Desulfovibrionia</taxon>
        <taxon>Desulfovibrionales</taxon>
        <taxon>Desulfohalobiaceae</taxon>
        <taxon>Desulfohalobium</taxon>
    </lineage>
</organism>
<evidence type="ECO:0000313" key="8">
    <source>
        <dbReference type="EMBL" id="ACV69578.1"/>
    </source>
</evidence>
<dbReference type="AlphaFoldDB" id="C8X581"/>
<dbReference type="UniPathway" id="UPA00060">
    <property type="reaction ID" value="UER00138"/>
</dbReference>
<keyword evidence="4" id="KW-0547">Nucleotide-binding</keyword>
<dbReference type="GO" id="GO:0005524">
    <property type="term" value="F:ATP binding"/>
    <property type="evidence" value="ECO:0007669"/>
    <property type="project" value="UniProtKB-KW"/>
</dbReference>
<dbReference type="PANTHER" id="PTHR20858:SF17">
    <property type="entry name" value="HYDROXYMETHYLPYRIMIDINE_PHOSPHOMETHYLPYRIMIDINE KINASE THI20-RELATED"/>
    <property type="match status" value="1"/>
</dbReference>
<comment type="pathway">
    <text evidence="1">Cofactor biosynthesis; thiamine diphosphate biosynthesis.</text>
</comment>
<accession>C8X581</accession>
<dbReference type="InterPro" id="IPR029056">
    <property type="entry name" value="Ribokinase-like"/>
</dbReference>
<dbReference type="HOGENOM" id="CLU_020520_0_1_7"/>
<keyword evidence="6" id="KW-0067">ATP-binding</keyword>
<feature type="domain" description="Pyridoxamine kinase/Phosphomethylpyrimidine kinase" evidence="7">
    <location>
        <begin position="11"/>
        <end position="254"/>
    </location>
</feature>
<evidence type="ECO:0000313" key="9">
    <source>
        <dbReference type="Proteomes" id="UP000001052"/>
    </source>
</evidence>
<dbReference type="NCBIfam" id="TIGR00097">
    <property type="entry name" value="HMP-P_kinase"/>
    <property type="match status" value="1"/>
</dbReference>
<dbReference type="GO" id="GO:0008972">
    <property type="term" value="F:phosphomethylpyrimidine kinase activity"/>
    <property type="evidence" value="ECO:0007669"/>
    <property type="project" value="InterPro"/>
</dbReference>
<gene>
    <name evidence="8" type="ordered locus">Dret_2294</name>
</gene>
<dbReference type="Proteomes" id="UP000001052">
    <property type="component" value="Chromosome"/>
</dbReference>
<sequence length="269" mass="27507">MKKILTIAGSDSGGGAGIQTDLKTIALLGGHGTSVLTALTAQNTLGVQGVHPVPEAFIRQQMESVLTDIGTDTLKIGMLATAGIVRTVAEGLRALTAAPLVLDPVMVATSGDPLLAEDARQSLQDNLFPLAAVVTPNLGEAELLCGFPVTDRAGMEQAAAAIHARGPAYVLLKGGHLVDDAADLLFDGHQGIWLPGHRVDTVHTHGTGCTYSAAIATFLAQSGDMVQAVTQAKRFITRAIAAAGPLGHGRGPTNPYAAVFGTDDAHASA</sequence>
<dbReference type="PANTHER" id="PTHR20858">
    <property type="entry name" value="PHOSPHOMETHYLPYRIMIDINE KINASE"/>
    <property type="match status" value="1"/>
</dbReference>
<dbReference type="Gene3D" id="3.40.1190.20">
    <property type="match status" value="1"/>
</dbReference>
<evidence type="ECO:0000256" key="1">
    <source>
        <dbReference type="ARBA" id="ARBA00004948"/>
    </source>
</evidence>
<dbReference type="RefSeq" id="WP_015752719.1">
    <property type="nucleotide sequence ID" value="NC_013223.1"/>
</dbReference>
<dbReference type="KEGG" id="drt:Dret_2294"/>
<evidence type="ECO:0000256" key="4">
    <source>
        <dbReference type="ARBA" id="ARBA00022741"/>
    </source>
</evidence>
<name>C8X581_DESRD</name>
<reference evidence="9" key="1">
    <citation type="submission" date="2009-09" db="EMBL/GenBank/DDBJ databases">
        <title>The complete chromosome of Desulfohalobium retbaense DSM 5692.</title>
        <authorList>
            <consortium name="US DOE Joint Genome Institute (JGI-PGF)"/>
            <person name="Lucas S."/>
            <person name="Copeland A."/>
            <person name="Lapidus A."/>
            <person name="Glavina del Rio T."/>
            <person name="Dalin E."/>
            <person name="Tice H."/>
            <person name="Bruce D."/>
            <person name="Goodwin L."/>
            <person name="Pitluck S."/>
            <person name="Kyrpides N."/>
            <person name="Mavromatis K."/>
            <person name="Ivanova N."/>
            <person name="Mikhailova N."/>
            <person name="Munk A.C."/>
            <person name="Brettin T."/>
            <person name="Detter J.C."/>
            <person name="Han C."/>
            <person name="Tapia R."/>
            <person name="Larimer F."/>
            <person name="Land M."/>
            <person name="Hauser L."/>
            <person name="Markowitz V."/>
            <person name="Cheng J.-F."/>
            <person name="Hugenholtz P."/>
            <person name="Woyke T."/>
            <person name="Wu D."/>
            <person name="Spring S."/>
            <person name="Klenk H.-P."/>
            <person name="Eisen J.A."/>
        </authorList>
    </citation>
    <scope>NUCLEOTIDE SEQUENCE [LARGE SCALE GENOMIC DNA]</scope>
    <source>
        <strain evidence="9">DSM 5692</strain>
    </source>
</reference>
<dbReference type="Pfam" id="PF08543">
    <property type="entry name" value="Phos_pyr_kin"/>
    <property type="match status" value="1"/>
</dbReference>
<evidence type="ECO:0000256" key="6">
    <source>
        <dbReference type="ARBA" id="ARBA00022840"/>
    </source>
</evidence>
<dbReference type="eggNOG" id="COG0351">
    <property type="taxonomic scope" value="Bacteria"/>
</dbReference>
<evidence type="ECO:0000256" key="5">
    <source>
        <dbReference type="ARBA" id="ARBA00022777"/>
    </source>
</evidence>
<dbReference type="STRING" id="485915.Dret_2294"/>